<keyword evidence="1" id="KW-0472">Membrane</keyword>
<evidence type="ECO:0000256" key="1">
    <source>
        <dbReference type="SAM" id="Phobius"/>
    </source>
</evidence>
<keyword evidence="3" id="KW-1185">Reference proteome</keyword>
<dbReference type="PaxDb" id="73239-Q7RFG1"/>
<feature type="transmembrane region" description="Helical" evidence="1">
    <location>
        <begin position="57"/>
        <end position="76"/>
    </location>
</feature>
<gene>
    <name evidence="2" type="ORF">PY04745</name>
</gene>
<dbReference type="InParanoid" id="Q7RFG1"/>
<evidence type="ECO:0000313" key="3">
    <source>
        <dbReference type="Proteomes" id="UP000008553"/>
    </source>
</evidence>
<dbReference type="Proteomes" id="UP000008553">
    <property type="component" value="Unassembled WGS sequence"/>
</dbReference>
<protein>
    <submittedName>
        <fullName evidence="2">Uncharacterized protein</fullName>
    </submittedName>
</protein>
<keyword evidence="1" id="KW-0812">Transmembrane</keyword>
<accession>Q7RFG1</accession>
<keyword evidence="1" id="KW-1133">Transmembrane helix</keyword>
<dbReference type="EMBL" id="AABL01001458">
    <property type="protein sequence ID" value="EAA16647.1"/>
    <property type="molecule type" value="Genomic_DNA"/>
</dbReference>
<proteinExistence type="predicted"/>
<sequence length="79" mass="9199">MQSASQSVSQSASQPHVINLFLMFNYLHITSFLKPLILSLKKYSLNNSKSYYENIYLNIYLMASWVAPFFFIPHSICEE</sequence>
<evidence type="ECO:0000313" key="2">
    <source>
        <dbReference type="EMBL" id="EAA16647.1"/>
    </source>
</evidence>
<comment type="caution">
    <text evidence="2">The sequence shown here is derived from an EMBL/GenBank/DDBJ whole genome shotgun (WGS) entry which is preliminary data.</text>
</comment>
<name>Q7RFG1_PLAYO</name>
<dbReference type="AlphaFoldDB" id="Q7RFG1"/>
<feature type="transmembrane region" description="Helical" evidence="1">
    <location>
        <begin position="17"/>
        <end position="37"/>
    </location>
</feature>
<reference evidence="2 3" key="1">
    <citation type="journal article" date="2002" name="Nature">
        <title>Genome sequence and comparative analysis of the model rodent malaria parasite Plasmodium yoelii yoelii.</title>
        <authorList>
            <person name="Carlton J.M."/>
            <person name="Angiuoli S.V."/>
            <person name="Suh B.B."/>
            <person name="Kooij T.W."/>
            <person name="Pertea M."/>
            <person name="Silva J.C."/>
            <person name="Ermolaeva M.D."/>
            <person name="Allen J.E."/>
            <person name="Selengut J.D."/>
            <person name="Koo H.L."/>
            <person name="Peterson J.D."/>
            <person name="Pop M."/>
            <person name="Kosack D.S."/>
            <person name="Shumway M.F."/>
            <person name="Bidwell S.L."/>
            <person name="Shallom S.J."/>
            <person name="van Aken S.E."/>
            <person name="Riedmuller S.B."/>
            <person name="Feldblyum T.V."/>
            <person name="Cho J.K."/>
            <person name="Quackenbush J."/>
            <person name="Sedegah M."/>
            <person name="Shoaibi A."/>
            <person name="Cummings L.M."/>
            <person name="Florens L."/>
            <person name="Yates J.R."/>
            <person name="Raine J.D."/>
            <person name="Sinden R.E."/>
            <person name="Harris M.A."/>
            <person name="Cunningham D.A."/>
            <person name="Preiser P.R."/>
            <person name="Bergman L.W."/>
            <person name="Vaidya A.B."/>
            <person name="van Lin L.H."/>
            <person name="Janse C.J."/>
            <person name="Waters A.P."/>
            <person name="Smith H.O."/>
            <person name="White O.R."/>
            <person name="Salzberg S.L."/>
            <person name="Venter J.C."/>
            <person name="Fraser C.M."/>
            <person name="Hoffman S.L."/>
            <person name="Gardner M.J."/>
            <person name="Carucci D.J."/>
        </authorList>
    </citation>
    <scope>NUCLEOTIDE SEQUENCE [LARGE SCALE GENOMIC DNA]</scope>
    <source>
        <strain evidence="2 3">17XNL</strain>
    </source>
</reference>
<organism evidence="2 3">
    <name type="scientific">Plasmodium yoelii yoelii</name>
    <dbReference type="NCBI Taxonomy" id="73239"/>
    <lineage>
        <taxon>Eukaryota</taxon>
        <taxon>Sar</taxon>
        <taxon>Alveolata</taxon>
        <taxon>Apicomplexa</taxon>
        <taxon>Aconoidasida</taxon>
        <taxon>Haemosporida</taxon>
        <taxon>Plasmodiidae</taxon>
        <taxon>Plasmodium</taxon>
        <taxon>Plasmodium (Vinckeia)</taxon>
    </lineage>
</organism>